<comment type="caution">
    <text evidence="1">The sequence shown here is derived from an EMBL/GenBank/DDBJ whole genome shotgun (WGS) entry which is preliminary data.</text>
</comment>
<proteinExistence type="predicted"/>
<dbReference type="PATRIC" id="fig|1423749.3.peg.1177"/>
<sequence length="346" mass="37412">MKSTMQAAVVEDFNKIPQIKEIQVPQPQAGQVLIKVLAASINNVTRSRANGSHYSAGQATGFVAGLDGVGQTDDGKLYYFMGSEGQYGSFAQYTLVDQHHLLPLPLSTDAASLAASMNPALSSWMAIRQQLSAGVKGKKVLILGATGNAGKLAIEISRYLGAQAIIGVARNAEALQQLNLDGRVLLDDHLAQNLQPYADVDVVLDYLYGQPAADLMTALLAARTEHDRLLEWVQIGSIAGPKVTLPANYLRSNNLRLLGSGLGSIAAATFGKELFLLAQLIAAGNFTVDNYPVPLTELNEENWYENQHRVVYLPNQPWQAQPVLFVDKIKFAVMKTVVSLKLKSGR</sequence>
<evidence type="ECO:0000313" key="2">
    <source>
        <dbReference type="Proteomes" id="UP000051739"/>
    </source>
</evidence>
<dbReference type="AlphaFoldDB" id="A0A0R1VD04"/>
<organism evidence="1 2">
    <name type="scientific">Limosilactobacillus gastricus DSM 16045</name>
    <dbReference type="NCBI Taxonomy" id="1423749"/>
    <lineage>
        <taxon>Bacteria</taxon>
        <taxon>Bacillati</taxon>
        <taxon>Bacillota</taxon>
        <taxon>Bacilli</taxon>
        <taxon>Lactobacillales</taxon>
        <taxon>Lactobacillaceae</taxon>
        <taxon>Limosilactobacillus</taxon>
    </lineage>
</organism>
<dbReference type="Gene3D" id="3.90.180.10">
    <property type="entry name" value="Medium-chain alcohol dehydrogenases, catalytic domain"/>
    <property type="match status" value="2"/>
</dbReference>
<dbReference type="InterPro" id="IPR011032">
    <property type="entry name" value="GroES-like_sf"/>
</dbReference>
<dbReference type="Proteomes" id="UP000051739">
    <property type="component" value="Unassembled WGS sequence"/>
</dbReference>
<gene>
    <name evidence="1" type="ORF">FC60_GL001154</name>
</gene>
<reference evidence="1 2" key="1">
    <citation type="journal article" date="2015" name="Genome Announc.">
        <title>Expanding the biotechnology potential of lactobacilli through comparative genomics of 213 strains and associated genera.</title>
        <authorList>
            <person name="Sun Z."/>
            <person name="Harris H.M."/>
            <person name="McCann A."/>
            <person name="Guo C."/>
            <person name="Argimon S."/>
            <person name="Zhang W."/>
            <person name="Yang X."/>
            <person name="Jeffery I.B."/>
            <person name="Cooney J.C."/>
            <person name="Kagawa T.F."/>
            <person name="Liu W."/>
            <person name="Song Y."/>
            <person name="Salvetti E."/>
            <person name="Wrobel A."/>
            <person name="Rasinkangas P."/>
            <person name="Parkhill J."/>
            <person name="Rea M.C."/>
            <person name="O'Sullivan O."/>
            <person name="Ritari J."/>
            <person name="Douillard F.P."/>
            <person name="Paul Ross R."/>
            <person name="Yang R."/>
            <person name="Briner A.E."/>
            <person name="Felis G.E."/>
            <person name="de Vos W.M."/>
            <person name="Barrangou R."/>
            <person name="Klaenhammer T.R."/>
            <person name="Caufield P.W."/>
            <person name="Cui Y."/>
            <person name="Zhang H."/>
            <person name="O'Toole P.W."/>
        </authorList>
    </citation>
    <scope>NUCLEOTIDE SEQUENCE [LARGE SCALE GENOMIC DNA]</scope>
    <source>
        <strain evidence="1 2">DSM 16045</strain>
    </source>
</reference>
<dbReference type="InterPro" id="IPR036291">
    <property type="entry name" value="NAD(P)-bd_dom_sf"/>
</dbReference>
<accession>A0A0R1VD04</accession>
<dbReference type="SUPFAM" id="SSF51735">
    <property type="entry name" value="NAD(P)-binding Rossmann-fold domains"/>
    <property type="match status" value="1"/>
</dbReference>
<evidence type="ECO:0000313" key="1">
    <source>
        <dbReference type="EMBL" id="KRM03373.1"/>
    </source>
</evidence>
<protein>
    <submittedName>
        <fullName evidence="1">Alcohol dehydrogenase zinc-binding domain-containing protein</fullName>
    </submittedName>
</protein>
<dbReference type="InterPro" id="IPR051397">
    <property type="entry name" value="Zn-ADH-like_protein"/>
</dbReference>
<dbReference type="EMBL" id="AZFN01000003">
    <property type="protein sequence ID" value="KRM03373.1"/>
    <property type="molecule type" value="Genomic_DNA"/>
</dbReference>
<dbReference type="SUPFAM" id="SSF50129">
    <property type="entry name" value="GroES-like"/>
    <property type="match status" value="1"/>
</dbReference>
<dbReference type="PANTHER" id="PTHR43677:SF11">
    <property type="entry name" value="ZINC-CONTAINING ALCOHOL DEHYDROGENASE"/>
    <property type="match status" value="1"/>
</dbReference>
<keyword evidence="2" id="KW-1185">Reference proteome</keyword>
<dbReference type="PANTHER" id="PTHR43677">
    <property type="entry name" value="SHORT-CHAIN DEHYDROGENASE/REDUCTASE"/>
    <property type="match status" value="1"/>
</dbReference>
<name>A0A0R1VD04_9LACO</name>
<dbReference type="RefSeq" id="WP_056936760.1">
    <property type="nucleotide sequence ID" value="NZ_AZFN01000003.1"/>
</dbReference>
<dbReference type="GO" id="GO:0016491">
    <property type="term" value="F:oxidoreductase activity"/>
    <property type="evidence" value="ECO:0007669"/>
    <property type="project" value="TreeGrafter"/>
</dbReference>
<dbReference type="Gene3D" id="3.40.50.720">
    <property type="entry name" value="NAD(P)-binding Rossmann-like Domain"/>
    <property type="match status" value="1"/>
</dbReference>